<comment type="caution">
    <text evidence="8">The sequence shown here is derived from an EMBL/GenBank/DDBJ whole genome shotgun (WGS) entry which is preliminary data.</text>
</comment>
<dbReference type="InterPro" id="IPR041735">
    <property type="entry name" value="4OHPhenylPyrv_dOase_C"/>
</dbReference>
<evidence type="ECO:0000256" key="1">
    <source>
        <dbReference type="ARBA" id="ARBA00001962"/>
    </source>
</evidence>
<dbReference type="NCBIfam" id="TIGR01263">
    <property type="entry name" value="4HPPD"/>
    <property type="match status" value="1"/>
</dbReference>
<keyword evidence="8" id="KW-0223">Dioxygenase</keyword>
<comment type="similarity">
    <text evidence="2">Belongs to the 4HPPD family.</text>
</comment>
<feature type="domain" description="VOC" evidence="7">
    <location>
        <begin position="5"/>
        <end position="136"/>
    </location>
</feature>
<keyword evidence="8" id="KW-0560">Oxidoreductase</keyword>
<evidence type="ECO:0000313" key="8">
    <source>
        <dbReference type="EMBL" id="MCY1077586.1"/>
    </source>
</evidence>
<dbReference type="Proteomes" id="UP001207654">
    <property type="component" value="Unassembled WGS sequence"/>
</dbReference>
<dbReference type="CDD" id="cd07250">
    <property type="entry name" value="HPPD_C_like"/>
    <property type="match status" value="1"/>
</dbReference>
<dbReference type="PIRSF" id="PIRSF009283">
    <property type="entry name" value="HPP_dOase"/>
    <property type="match status" value="1"/>
</dbReference>
<keyword evidence="6" id="KW-0175">Coiled coil</keyword>
<dbReference type="CDD" id="cd08342">
    <property type="entry name" value="HPPD_N_like"/>
    <property type="match status" value="1"/>
</dbReference>
<feature type="coiled-coil region" evidence="6">
    <location>
        <begin position="337"/>
        <end position="364"/>
    </location>
</feature>
<proteinExistence type="inferred from homology"/>
<dbReference type="GO" id="GO:0003868">
    <property type="term" value="F:4-hydroxyphenylpyruvate dioxygenase activity"/>
    <property type="evidence" value="ECO:0007669"/>
    <property type="project" value="UniProtKB-EC"/>
</dbReference>
<dbReference type="PROSITE" id="PS51819">
    <property type="entry name" value="VOC"/>
    <property type="match status" value="2"/>
</dbReference>
<dbReference type="RefSeq" id="WP_267536407.1">
    <property type="nucleotide sequence ID" value="NZ_JAPNKA010000001.1"/>
</dbReference>
<feature type="domain" description="VOC" evidence="7">
    <location>
        <begin position="163"/>
        <end position="314"/>
    </location>
</feature>
<keyword evidence="4" id="KW-0677">Repeat</keyword>
<dbReference type="InterPro" id="IPR029068">
    <property type="entry name" value="Glyas_Bleomycin-R_OHBP_Dase"/>
</dbReference>
<evidence type="ECO:0000256" key="4">
    <source>
        <dbReference type="ARBA" id="ARBA00022737"/>
    </source>
</evidence>
<keyword evidence="9" id="KW-1185">Reference proteome</keyword>
<organism evidence="8 9">
    <name type="scientific">Archangium lansingense</name>
    <dbReference type="NCBI Taxonomy" id="2995310"/>
    <lineage>
        <taxon>Bacteria</taxon>
        <taxon>Pseudomonadati</taxon>
        <taxon>Myxococcota</taxon>
        <taxon>Myxococcia</taxon>
        <taxon>Myxococcales</taxon>
        <taxon>Cystobacterineae</taxon>
        <taxon>Archangiaceae</taxon>
        <taxon>Archangium</taxon>
    </lineage>
</organism>
<evidence type="ECO:0000256" key="5">
    <source>
        <dbReference type="ARBA" id="ARBA00023004"/>
    </source>
</evidence>
<dbReference type="Pfam" id="PF00903">
    <property type="entry name" value="Glyoxalase"/>
    <property type="match status" value="2"/>
</dbReference>
<protein>
    <submittedName>
        <fullName evidence="8">4-hydroxyphenylpyruvate dioxygenase</fullName>
        <ecNumber evidence="8">1.13.11.27</ecNumber>
    </submittedName>
</protein>
<dbReference type="EC" id="1.13.11.27" evidence="8"/>
<sequence length="368" mass="40576">MNFVGIDHLEMYVGNVEEAAKPFCTGLGFRVTGRAGPETGQQGSRSLLLQQGHIRLVLTQALETEHEAADYVETHGDGIKDVALRVTDATAAFHDALRRGGQPVREPRVYVGPHGRLVRATVASPVGDVVHSFIQRDAPESDFWPGRFQSVVSGASENKLLATLDHVALCLMPGTLQATVDAYSRLLGLHQCHEENVETQYGGMNSKVVQDATGRVCFPMMVPMPGKLPGQIDRFLSNHRGPGVQHLAFLCDDILESAQGLRERQFPLLDSPAGYYEAMTARVGQLEEDIEVLRAGNVLVDREGEGYLLQVFTRSVHERRTLFFEVIQRKQARGFGAANVRALYQSVEQEMMRKEKEAARAALLRTGS</sequence>
<dbReference type="InterPro" id="IPR037523">
    <property type="entry name" value="VOC_core"/>
</dbReference>
<dbReference type="InterPro" id="IPR005956">
    <property type="entry name" value="4OHPhenylPyrv_dOase"/>
</dbReference>
<reference evidence="8 9" key="1">
    <citation type="submission" date="2022-11" db="EMBL/GenBank/DDBJ databases">
        <title>Minimal conservation of predation-associated metabolite biosynthetic gene clusters underscores biosynthetic potential of Myxococcota including descriptions for ten novel species: Archangium lansinium sp. nov., Myxococcus landrumus sp. nov., Nannocystis bai.</title>
        <authorList>
            <person name="Ahearne A."/>
            <person name="Stevens C."/>
            <person name="Phillips K."/>
        </authorList>
    </citation>
    <scope>NUCLEOTIDE SEQUENCE [LARGE SCALE GENOMIC DNA]</scope>
    <source>
        <strain evidence="8 9">MIWBW</strain>
    </source>
</reference>
<accession>A0ABT4A8D3</accession>
<evidence type="ECO:0000256" key="3">
    <source>
        <dbReference type="ARBA" id="ARBA00022723"/>
    </source>
</evidence>
<name>A0ABT4A8D3_9BACT</name>
<keyword evidence="3" id="KW-0479">Metal-binding</keyword>
<evidence type="ECO:0000256" key="6">
    <source>
        <dbReference type="SAM" id="Coils"/>
    </source>
</evidence>
<dbReference type="InterPro" id="IPR041736">
    <property type="entry name" value="4OHPhenylPyrv_dOase_N"/>
</dbReference>
<evidence type="ECO:0000313" key="9">
    <source>
        <dbReference type="Proteomes" id="UP001207654"/>
    </source>
</evidence>
<evidence type="ECO:0000259" key="7">
    <source>
        <dbReference type="PROSITE" id="PS51819"/>
    </source>
</evidence>
<comment type="cofactor">
    <cofactor evidence="1">
        <name>Fe cation</name>
        <dbReference type="ChEBI" id="CHEBI:24875"/>
    </cofactor>
</comment>
<dbReference type="Gene3D" id="3.10.180.10">
    <property type="entry name" value="2,3-Dihydroxybiphenyl 1,2-Dioxygenase, domain 1"/>
    <property type="match status" value="2"/>
</dbReference>
<dbReference type="SUPFAM" id="SSF54593">
    <property type="entry name" value="Glyoxalase/Bleomycin resistance protein/Dihydroxybiphenyl dioxygenase"/>
    <property type="match status" value="1"/>
</dbReference>
<evidence type="ECO:0000256" key="2">
    <source>
        <dbReference type="ARBA" id="ARBA00005877"/>
    </source>
</evidence>
<dbReference type="EMBL" id="JAPNKA010000001">
    <property type="protein sequence ID" value="MCY1077586.1"/>
    <property type="molecule type" value="Genomic_DNA"/>
</dbReference>
<dbReference type="InterPro" id="IPR004360">
    <property type="entry name" value="Glyas_Fos-R_dOase_dom"/>
</dbReference>
<dbReference type="PANTHER" id="PTHR11959:SF1">
    <property type="entry name" value="4-HYDROXYPHENYLPYRUVATE DIOXYGENASE"/>
    <property type="match status" value="1"/>
</dbReference>
<gene>
    <name evidence="8" type="primary">hppD</name>
    <name evidence="8" type="ORF">OV287_24245</name>
</gene>
<keyword evidence="5" id="KW-0408">Iron</keyword>
<dbReference type="PANTHER" id="PTHR11959">
    <property type="entry name" value="4-HYDROXYPHENYLPYRUVATE DIOXYGENASE"/>
    <property type="match status" value="1"/>
</dbReference>